<dbReference type="Proteomes" id="UP001327957">
    <property type="component" value="Unassembled WGS sequence"/>
</dbReference>
<dbReference type="EMBL" id="JASAOK010000056">
    <property type="protein sequence ID" value="KAK6206239.1"/>
    <property type="molecule type" value="Genomic_DNA"/>
</dbReference>
<accession>A0AAV9SS17</accession>
<dbReference type="SUPFAM" id="SSF53335">
    <property type="entry name" value="S-adenosyl-L-methionine-dependent methyltransferases"/>
    <property type="match status" value="1"/>
</dbReference>
<feature type="region of interest" description="Disordered" evidence="1">
    <location>
        <begin position="1"/>
        <end position="71"/>
    </location>
</feature>
<dbReference type="Gene3D" id="3.40.50.150">
    <property type="entry name" value="Vaccinia Virus protein VP39"/>
    <property type="match status" value="1"/>
</dbReference>
<gene>
    <name evidence="2" type="ORF">QIS74_13658</name>
</gene>
<dbReference type="GO" id="GO:0008168">
    <property type="term" value="F:methyltransferase activity"/>
    <property type="evidence" value="ECO:0007669"/>
    <property type="project" value="UniProtKB-KW"/>
</dbReference>
<dbReference type="CDD" id="cd02440">
    <property type="entry name" value="AdoMet_MTases"/>
    <property type="match status" value="1"/>
</dbReference>
<dbReference type="GO" id="GO:0032259">
    <property type="term" value="P:methylation"/>
    <property type="evidence" value="ECO:0007669"/>
    <property type="project" value="UniProtKB-KW"/>
</dbReference>
<dbReference type="AlphaFoldDB" id="A0AAV9SS17"/>
<sequence length="166" mass="18165">MDPLTASDAPFPATTCDFDVSSRASLPATDSDPHTGPPEEALPTAGLDDPYDSAVGFSDGEWDTESIPSEYDNTEEKYGWEYHVAAADSYHCPTNGQEKARLESQYKLFREALGKYHLLKLTQSDKGPVRVLDIGTATGLWAIDYADNDPKARVIGVDLRQVQPNV</sequence>
<proteinExistence type="predicted"/>
<evidence type="ECO:0000313" key="2">
    <source>
        <dbReference type="EMBL" id="KAK6206239.1"/>
    </source>
</evidence>
<keyword evidence="2" id="KW-0489">Methyltransferase</keyword>
<comment type="caution">
    <text evidence="2">The sequence shown here is derived from an EMBL/GenBank/DDBJ whole genome shotgun (WGS) entry which is preliminary data.</text>
</comment>
<name>A0AAV9SS17_9PEZI</name>
<keyword evidence="2" id="KW-0808">Transferase</keyword>
<evidence type="ECO:0000313" key="3">
    <source>
        <dbReference type="Proteomes" id="UP001327957"/>
    </source>
</evidence>
<organism evidence="2 3">
    <name type="scientific">Colletotrichum tabaci</name>
    <dbReference type="NCBI Taxonomy" id="1209068"/>
    <lineage>
        <taxon>Eukaryota</taxon>
        <taxon>Fungi</taxon>
        <taxon>Dikarya</taxon>
        <taxon>Ascomycota</taxon>
        <taxon>Pezizomycotina</taxon>
        <taxon>Sordariomycetes</taxon>
        <taxon>Hypocreomycetidae</taxon>
        <taxon>Glomerellales</taxon>
        <taxon>Glomerellaceae</taxon>
        <taxon>Colletotrichum</taxon>
        <taxon>Colletotrichum destructivum species complex</taxon>
    </lineage>
</organism>
<dbReference type="InterPro" id="IPR029063">
    <property type="entry name" value="SAM-dependent_MTases_sf"/>
</dbReference>
<reference evidence="2 3" key="1">
    <citation type="submission" date="2023-04" db="EMBL/GenBank/DDBJ databases">
        <title>Colletotrichum tabacum stain YC1 causing leaf anthracnose on Nicotiana tabacum(L.) cv.</title>
        <authorList>
            <person name="Ji Z."/>
            <person name="Wang M."/>
            <person name="Zhang J."/>
            <person name="Wang N."/>
            <person name="Zhou Z."/>
        </authorList>
    </citation>
    <scope>NUCLEOTIDE SEQUENCE [LARGE SCALE GENOMIC DNA]</scope>
    <source>
        <strain evidence="2 3">YC1</strain>
    </source>
</reference>
<protein>
    <submittedName>
        <fullName evidence="2">Methyltransferase</fullName>
    </submittedName>
</protein>
<keyword evidence="3" id="KW-1185">Reference proteome</keyword>
<evidence type="ECO:0000256" key="1">
    <source>
        <dbReference type="SAM" id="MobiDB-lite"/>
    </source>
</evidence>